<organism evidence="9 10">
    <name type="scientific">Carboxylicivirga sediminis</name>
    <dbReference type="NCBI Taxonomy" id="2006564"/>
    <lineage>
        <taxon>Bacteria</taxon>
        <taxon>Pseudomonadati</taxon>
        <taxon>Bacteroidota</taxon>
        <taxon>Bacteroidia</taxon>
        <taxon>Marinilabiliales</taxon>
        <taxon>Marinilabiliaceae</taxon>
        <taxon>Carboxylicivirga</taxon>
    </lineage>
</organism>
<reference evidence="9" key="1">
    <citation type="journal article" date="2018" name="Int. J. Syst. Evol. Microbiol.">
        <title>Carboxylicivirga sediminis sp. nov., isolated from coastal sediment.</title>
        <authorList>
            <person name="Wang F.Q."/>
            <person name="Ren L.H."/>
            <person name="Zou R.J."/>
            <person name="Sun Y.Z."/>
            <person name="Liu X.J."/>
            <person name="Jiang F."/>
            <person name="Liu L.J."/>
        </authorList>
    </citation>
    <scope>NUCLEOTIDE SEQUENCE</scope>
    <source>
        <strain evidence="9">JR1</strain>
    </source>
</reference>
<dbReference type="PROSITE" id="PS51257">
    <property type="entry name" value="PROKAR_LIPOPROTEIN"/>
    <property type="match status" value="1"/>
</dbReference>
<comment type="subcellular location">
    <subcellularLocation>
        <location evidence="1">Cell outer membrane</location>
    </subcellularLocation>
</comment>
<dbReference type="Proteomes" id="UP000679220">
    <property type="component" value="Unassembled WGS sequence"/>
</dbReference>
<feature type="chain" id="PRO_5038049138" evidence="6">
    <location>
        <begin position="19"/>
        <end position="483"/>
    </location>
</feature>
<dbReference type="Gene3D" id="1.25.40.390">
    <property type="match status" value="1"/>
</dbReference>
<name>A0A941F590_9BACT</name>
<dbReference type="SUPFAM" id="SSF48452">
    <property type="entry name" value="TPR-like"/>
    <property type="match status" value="1"/>
</dbReference>
<keyword evidence="10" id="KW-1185">Reference proteome</keyword>
<evidence type="ECO:0000256" key="5">
    <source>
        <dbReference type="ARBA" id="ARBA00023237"/>
    </source>
</evidence>
<dbReference type="Pfam" id="PF14322">
    <property type="entry name" value="SusD-like_3"/>
    <property type="match status" value="1"/>
</dbReference>
<dbReference type="AlphaFoldDB" id="A0A941F590"/>
<evidence type="ECO:0000313" key="10">
    <source>
        <dbReference type="Proteomes" id="UP000679220"/>
    </source>
</evidence>
<protein>
    <submittedName>
        <fullName evidence="9">RagB/SusD family nutrient uptake outer membrane protein</fullName>
    </submittedName>
</protein>
<reference evidence="9" key="2">
    <citation type="submission" date="2021-04" db="EMBL/GenBank/DDBJ databases">
        <authorList>
            <person name="Zhang T."/>
            <person name="Zhang Y."/>
            <person name="Lu D."/>
            <person name="Zuo D."/>
            <person name="Du Z."/>
        </authorList>
    </citation>
    <scope>NUCLEOTIDE SEQUENCE</scope>
    <source>
        <strain evidence="9">JR1</strain>
    </source>
</reference>
<dbReference type="InterPro" id="IPR012944">
    <property type="entry name" value="SusD_RagB_dom"/>
</dbReference>
<evidence type="ECO:0000259" key="7">
    <source>
        <dbReference type="Pfam" id="PF07980"/>
    </source>
</evidence>
<feature type="signal peptide" evidence="6">
    <location>
        <begin position="1"/>
        <end position="18"/>
    </location>
</feature>
<keyword evidence="3 6" id="KW-0732">Signal</keyword>
<proteinExistence type="inferred from homology"/>
<dbReference type="EMBL" id="JAGTAR010000021">
    <property type="protein sequence ID" value="MBR8536692.1"/>
    <property type="molecule type" value="Genomic_DNA"/>
</dbReference>
<evidence type="ECO:0000256" key="6">
    <source>
        <dbReference type="SAM" id="SignalP"/>
    </source>
</evidence>
<gene>
    <name evidence="9" type="ORF">KDU71_14040</name>
</gene>
<evidence type="ECO:0000256" key="1">
    <source>
        <dbReference type="ARBA" id="ARBA00004442"/>
    </source>
</evidence>
<feature type="domain" description="SusD-like N-terminal" evidence="8">
    <location>
        <begin position="20"/>
        <end position="221"/>
    </location>
</feature>
<dbReference type="RefSeq" id="WP_212191719.1">
    <property type="nucleotide sequence ID" value="NZ_JAGTAR010000021.1"/>
</dbReference>
<dbReference type="InterPro" id="IPR011990">
    <property type="entry name" value="TPR-like_helical_dom_sf"/>
</dbReference>
<comment type="similarity">
    <text evidence="2">Belongs to the SusD family.</text>
</comment>
<evidence type="ECO:0000256" key="2">
    <source>
        <dbReference type="ARBA" id="ARBA00006275"/>
    </source>
</evidence>
<dbReference type="InterPro" id="IPR033985">
    <property type="entry name" value="SusD-like_N"/>
</dbReference>
<accession>A0A941F590</accession>
<keyword evidence="4" id="KW-0472">Membrane</keyword>
<evidence type="ECO:0000256" key="3">
    <source>
        <dbReference type="ARBA" id="ARBA00022729"/>
    </source>
</evidence>
<dbReference type="GO" id="GO:0009279">
    <property type="term" value="C:cell outer membrane"/>
    <property type="evidence" value="ECO:0007669"/>
    <property type="project" value="UniProtKB-SubCell"/>
</dbReference>
<evidence type="ECO:0000259" key="8">
    <source>
        <dbReference type="Pfam" id="PF14322"/>
    </source>
</evidence>
<sequence length="483" mass="55444">MKKILLLLLLGATFVACDSFLDEAPEKSSNKTLETADELDKLFNGVSYSYYSDPDFFCTDNFEIPLEVFDELPNTFSFNIIEQYLFNTRIENANDFAWNGRYRTVWLCNYAIKVLNENSITGSEELKKQLKAEAHFLRATEYFALALNYCLHPSEANANEPGLPIRTATDFEENLTRASLADTYSFIEADLQEALKIDVDLEHNWRASTAAVEAFAARYYLYMGQFDKAAQYAASALSVHSDMIDYDAEFYTVEDASGIAYPMTNTYYPFRDAWLKFWKGQYMNRSLSNPHWKSLPSQELLDLYDPQDKRYEMFMVENYLLRYGFVENQYVGYIQGGNFGEYIAGASTSEMYLINAETKARKGDIAGAMADVEAVRINRFAAADYAPLALPANKKDAIQTVIDERRREMPFTIRWYDIRRINVDPEVDNITIRRKFYPLDGNQVNLEAAPIDYVIEPGSRLYARPLNEAVVNLSNGQTKQNDY</sequence>
<comment type="caution">
    <text evidence="9">The sequence shown here is derived from an EMBL/GenBank/DDBJ whole genome shotgun (WGS) entry which is preliminary data.</text>
</comment>
<evidence type="ECO:0000313" key="9">
    <source>
        <dbReference type="EMBL" id="MBR8536692.1"/>
    </source>
</evidence>
<feature type="domain" description="RagB/SusD" evidence="7">
    <location>
        <begin position="349"/>
        <end position="428"/>
    </location>
</feature>
<dbReference type="Pfam" id="PF07980">
    <property type="entry name" value="SusD_RagB"/>
    <property type="match status" value="1"/>
</dbReference>
<keyword evidence="5" id="KW-0998">Cell outer membrane</keyword>
<evidence type="ECO:0000256" key="4">
    <source>
        <dbReference type="ARBA" id="ARBA00023136"/>
    </source>
</evidence>